<keyword evidence="3" id="KW-1185">Reference proteome</keyword>
<evidence type="ECO:0000313" key="3">
    <source>
        <dbReference type="Proteomes" id="UP000654345"/>
    </source>
</evidence>
<dbReference type="RefSeq" id="WP_201374276.1">
    <property type="nucleotide sequence ID" value="NZ_BNJG01000002.1"/>
</dbReference>
<evidence type="ECO:0000313" key="2">
    <source>
        <dbReference type="EMBL" id="GHO57995.1"/>
    </source>
</evidence>
<keyword evidence="1" id="KW-0472">Membrane</keyword>
<feature type="transmembrane region" description="Helical" evidence="1">
    <location>
        <begin position="21"/>
        <end position="43"/>
    </location>
</feature>
<dbReference type="InterPro" id="IPR045713">
    <property type="entry name" value="DUF6069"/>
</dbReference>
<feature type="transmembrane region" description="Helical" evidence="1">
    <location>
        <begin position="86"/>
        <end position="109"/>
    </location>
</feature>
<dbReference type="Proteomes" id="UP000654345">
    <property type="component" value="Unassembled WGS sequence"/>
</dbReference>
<name>A0ABQ3V049_9CHLR</name>
<protein>
    <submittedName>
        <fullName evidence="2">Uncharacterized protein</fullName>
    </submittedName>
</protein>
<feature type="transmembrane region" description="Helical" evidence="1">
    <location>
        <begin position="55"/>
        <end position="74"/>
    </location>
</feature>
<proteinExistence type="predicted"/>
<keyword evidence="1" id="KW-1133">Transmembrane helix</keyword>
<accession>A0ABQ3V049</accession>
<dbReference type="Pfam" id="PF19545">
    <property type="entry name" value="DUF6069"/>
    <property type="match status" value="1"/>
</dbReference>
<organism evidence="2 3">
    <name type="scientific">Ktedonobacter robiniae</name>
    <dbReference type="NCBI Taxonomy" id="2778365"/>
    <lineage>
        <taxon>Bacteria</taxon>
        <taxon>Bacillati</taxon>
        <taxon>Chloroflexota</taxon>
        <taxon>Ktedonobacteria</taxon>
        <taxon>Ktedonobacterales</taxon>
        <taxon>Ktedonobacteraceae</taxon>
        <taxon>Ktedonobacter</taxon>
    </lineage>
</organism>
<reference evidence="2 3" key="1">
    <citation type="journal article" date="2021" name="Int. J. Syst. Evol. Microbiol.">
        <title>Reticulibacter mediterranei gen. nov., sp. nov., within the new family Reticulibacteraceae fam. nov., and Ktedonospora formicarum gen. nov., sp. nov., Ktedonobacter robiniae sp. nov., Dictyobacter formicarum sp. nov. and Dictyobacter arantiisoli sp. nov., belonging to the class Ktedonobacteria.</title>
        <authorList>
            <person name="Yabe S."/>
            <person name="Zheng Y."/>
            <person name="Wang C.M."/>
            <person name="Sakai Y."/>
            <person name="Abe K."/>
            <person name="Yokota A."/>
            <person name="Donadio S."/>
            <person name="Cavaletti L."/>
            <person name="Monciardini P."/>
        </authorList>
    </citation>
    <scope>NUCLEOTIDE SEQUENCE [LARGE SCALE GENOMIC DNA]</scope>
    <source>
        <strain evidence="2 3">SOSP1-30</strain>
    </source>
</reference>
<dbReference type="EMBL" id="BNJG01000002">
    <property type="protein sequence ID" value="GHO57995.1"/>
    <property type="molecule type" value="Genomic_DNA"/>
</dbReference>
<sequence>MASTISRKQVASRKLLWVGPLTLIVAALVNSLIRTLAVAFLGVPESFASLQLPSVIGSTIFFVLLALLAFVLVSRFAQRPIQFYRVLALIALCLSLLTPIMALTGLFPAPGMNLPIFWTMLTMHIITAALVVGLLTTLTRK</sequence>
<gene>
    <name evidence="2" type="ORF">KSB_64700</name>
</gene>
<comment type="caution">
    <text evidence="2">The sequence shown here is derived from an EMBL/GenBank/DDBJ whole genome shotgun (WGS) entry which is preliminary data.</text>
</comment>
<keyword evidence="1" id="KW-0812">Transmembrane</keyword>
<feature type="transmembrane region" description="Helical" evidence="1">
    <location>
        <begin position="115"/>
        <end position="138"/>
    </location>
</feature>
<evidence type="ECO:0000256" key="1">
    <source>
        <dbReference type="SAM" id="Phobius"/>
    </source>
</evidence>